<evidence type="ECO:0000313" key="5">
    <source>
        <dbReference type="EMBL" id="KKP59652.1"/>
    </source>
</evidence>
<dbReference type="PANTHER" id="PTHR33991:SF1">
    <property type="entry name" value="DNA REPAIR PROTEIN RECO"/>
    <property type="match status" value="1"/>
</dbReference>
<evidence type="ECO:0000256" key="2">
    <source>
        <dbReference type="ARBA" id="ARBA00023172"/>
    </source>
</evidence>
<dbReference type="Pfam" id="PF11967">
    <property type="entry name" value="RecO_N"/>
    <property type="match status" value="1"/>
</dbReference>
<sequence length="208" mass="24028">MLAFVLSRRDFREYDQIVSLYTLEKGKMEVLARGVKKILSKNAAHLEPFCLVEAEIIQGKEINHLGSVAPIELFKNIRKDLKKSLVCGCVVKTFDHLLHNEERDRRIFDLLKSFLEFIEQDKSVIIRSGILLDALVIKLFNLLGFDILAAPQLDDNLKKEIGWLSRGHWRVAQNMELLVNKEKKIHDLIYKFAVYHSEKGLKNWSGIA</sequence>
<dbReference type="NCBIfam" id="TIGR00613">
    <property type="entry name" value="reco"/>
    <property type="match status" value="1"/>
</dbReference>
<evidence type="ECO:0000256" key="3">
    <source>
        <dbReference type="ARBA" id="ARBA00023204"/>
    </source>
</evidence>
<gene>
    <name evidence="5" type="ORF">UR53_C0001G0152</name>
</gene>
<organism evidence="5 6">
    <name type="scientific">Candidatus Magasanikbacteria bacterium GW2011_GWC2_34_16</name>
    <dbReference type="NCBI Taxonomy" id="1619045"/>
    <lineage>
        <taxon>Bacteria</taxon>
        <taxon>Candidatus Magasanikiibacteriota</taxon>
    </lineage>
</organism>
<accession>A0A0G0DWZ3</accession>
<evidence type="ECO:0000259" key="4">
    <source>
        <dbReference type="Pfam" id="PF11967"/>
    </source>
</evidence>
<dbReference type="SUPFAM" id="SSF50249">
    <property type="entry name" value="Nucleic acid-binding proteins"/>
    <property type="match status" value="1"/>
</dbReference>
<dbReference type="InterPro" id="IPR022572">
    <property type="entry name" value="DNA_rep/recomb_RecO_N"/>
</dbReference>
<protein>
    <submittedName>
        <fullName evidence="5">Repair protein RecO protein</fullName>
    </submittedName>
</protein>
<dbReference type="AlphaFoldDB" id="A0A0G0DWZ3"/>
<dbReference type="InterPro" id="IPR037278">
    <property type="entry name" value="ARFGAP/RecO"/>
</dbReference>
<keyword evidence="1" id="KW-0227">DNA damage</keyword>
<dbReference type="Pfam" id="PF02565">
    <property type="entry name" value="RecO_C"/>
    <property type="match status" value="1"/>
</dbReference>
<reference evidence="5 6" key="1">
    <citation type="journal article" date="2015" name="Nature">
        <title>rRNA introns, odd ribosomes, and small enigmatic genomes across a large radiation of phyla.</title>
        <authorList>
            <person name="Brown C.T."/>
            <person name="Hug L.A."/>
            <person name="Thomas B.C."/>
            <person name="Sharon I."/>
            <person name="Castelle C.J."/>
            <person name="Singh A."/>
            <person name="Wilkins M.J."/>
            <person name="Williams K.H."/>
            <person name="Banfield J.F."/>
        </authorList>
    </citation>
    <scope>NUCLEOTIDE SEQUENCE [LARGE SCALE GENOMIC DNA]</scope>
</reference>
<dbReference type="SUPFAM" id="SSF57863">
    <property type="entry name" value="ArfGap/RecO-like zinc finger"/>
    <property type="match status" value="1"/>
</dbReference>
<dbReference type="PANTHER" id="PTHR33991">
    <property type="entry name" value="DNA REPAIR PROTEIN RECO"/>
    <property type="match status" value="1"/>
</dbReference>
<dbReference type="InterPro" id="IPR003717">
    <property type="entry name" value="RecO"/>
</dbReference>
<feature type="domain" description="DNA replication/recombination mediator RecO N-terminal" evidence="4">
    <location>
        <begin position="3"/>
        <end position="73"/>
    </location>
</feature>
<dbReference type="Gene3D" id="2.40.50.140">
    <property type="entry name" value="Nucleic acid-binding proteins"/>
    <property type="match status" value="1"/>
</dbReference>
<dbReference type="InterPro" id="IPR012340">
    <property type="entry name" value="NA-bd_OB-fold"/>
</dbReference>
<keyword evidence="2" id="KW-0233">DNA recombination</keyword>
<name>A0A0G0DWZ3_9BACT</name>
<dbReference type="EMBL" id="LBPO01000001">
    <property type="protein sequence ID" value="KKP59652.1"/>
    <property type="molecule type" value="Genomic_DNA"/>
</dbReference>
<evidence type="ECO:0000256" key="1">
    <source>
        <dbReference type="ARBA" id="ARBA00022763"/>
    </source>
</evidence>
<dbReference type="GO" id="GO:0006310">
    <property type="term" value="P:DNA recombination"/>
    <property type="evidence" value="ECO:0007669"/>
    <property type="project" value="UniProtKB-KW"/>
</dbReference>
<dbReference type="GO" id="GO:0006302">
    <property type="term" value="P:double-strand break repair"/>
    <property type="evidence" value="ECO:0007669"/>
    <property type="project" value="TreeGrafter"/>
</dbReference>
<proteinExistence type="predicted"/>
<dbReference type="GO" id="GO:0043590">
    <property type="term" value="C:bacterial nucleoid"/>
    <property type="evidence" value="ECO:0007669"/>
    <property type="project" value="TreeGrafter"/>
</dbReference>
<keyword evidence="3" id="KW-0234">DNA repair</keyword>
<evidence type="ECO:0000313" key="6">
    <source>
        <dbReference type="Proteomes" id="UP000034927"/>
    </source>
</evidence>
<comment type="caution">
    <text evidence="5">The sequence shown here is derived from an EMBL/GenBank/DDBJ whole genome shotgun (WGS) entry which is preliminary data.</text>
</comment>
<dbReference type="Proteomes" id="UP000034927">
    <property type="component" value="Unassembled WGS sequence"/>
</dbReference>